<dbReference type="KEGG" id="njp:NEJAP_1438"/>
<evidence type="ECO:0000313" key="2">
    <source>
        <dbReference type="EMBL" id="BBB29390.1"/>
    </source>
</evidence>
<evidence type="ECO:0000256" key="1">
    <source>
        <dbReference type="SAM" id="SignalP"/>
    </source>
</evidence>
<keyword evidence="1" id="KW-0732">Signal</keyword>
<feature type="signal peptide" evidence="1">
    <location>
        <begin position="1"/>
        <end position="21"/>
    </location>
</feature>
<sequence length="148" mass="16430">MRFIKGIMATSLILFSTVSYAGIFSDDLTRCLTEKTTSSDKTLIMKWMYAGMSKHPEISSSSTITDKQAQHLNQRTAELVVDLMTKRCTATAKKALKYEDKAAFVAAFQVLGKVAMKELMRNKEVNAHIGGIGKYISKEALETLKPTN</sequence>
<proteinExistence type="predicted"/>
<gene>
    <name evidence="2" type="ORF">NEJAP_1438</name>
</gene>
<name>A0A7R6PS42_9GAMM</name>
<protein>
    <submittedName>
        <fullName evidence="2">Uncharacterized protein</fullName>
    </submittedName>
</protein>
<accession>A0A7R6PS42</accession>
<dbReference type="RefSeq" id="WP_201350011.1">
    <property type="nucleotide sequence ID" value="NZ_AP014546.1"/>
</dbReference>
<dbReference type="Proteomes" id="UP000595332">
    <property type="component" value="Chromosome"/>
</dbReference>
<reference evidence="2 3" key="1">
    <citation type="journal article" date="2008" name="Int. J. Syst. Evol. Microbiol.">
        <title>Neptunomonas japonica sp. nov., an Osedax japonicus symbiont-like bacterium isolated from sediment adjacent to sperm whale carcasses off Kagoshima, Japan.</title>
        <authorList>
            <person name="Miyazaki M."/>
            <person name="Nogi Y."/>
            <person name="Fujiwara Y."/>
            <person name="Kawato M."/>
            <person name="Kubokawa K."/>
            <person name="Horikoshi K."/>
        </authorList>
    </citation>
    <scope>NUCLEOTIDE SEQUENCE [LARGE SCALE GENOMIC DNA]</scope>
    <source>
        <strain evidence="2 3">JAMM 1380</strain>
    </source>
</reference>
<dbReference type="EMBL" id="AP014546">
    <property type="protein sequence ID" value="BBB29390.1"/>
    <property type="molecule type" value="Genomic_DNA"/>
</dbReference>
<feature type="chain" id="PRO_5032994015" evidence="1">
    <location>
        <begin position="22"/>
        <end position="148"/>
    </location>
</feature>
<keyword evidence="3" id="KW-1185">Reference proteome</keyword>
<organism evidence="2 3">
    <name type="scientific">Neptunomonas japonica JAMM 1380</name>
    <dbReference type="NCBI Taxonomy" id="1441457"/>
    <lineage>
        <taxon>Bacteria</taxon>
        <taxon>Pseudomonadati</taxon>
        <taxon>Pseudomonadota</taxon>
        <taxon>Gammaproteobacteria</taxon>
        <taxon>Oceanospirillales</taxon>
        <taxon>Oceanospirillaceae</taxon>
        <taxon>Neptunomonas</taxon>
    </lineage>
</organism>
<dbReference type="AlphaFoldDB" id="A0A7R6PS42"/>
<evidence type="ECO:0000313" key="3">
    <source>
        <dbReference type="Proteomes" id="UP000595332"/>
    </source>
</evidence>